<organism evidence="7 8">
    <name type="scientific">Thermothielavioides terrestris</name>
    <dbReference type="NCBI Taxonomy" id="2587410"/>
    <lineage>
        <taxon>Eukaryota</taxon>
        <taxon>Fungi</taxon>
        <taxon>Dikarya</taxon>
        <taxon>Ascomycota</taxon>
        <taxon>Pezizomycotina</taxon>
        <taxon>Sordariomycetes</taxon>
        <taxon>Sordariomycetidae</taxon>
        <taxon>Sordariales</taxon>
        <taxon>Chaetomiaceae</taxon>
        <taxon>Thermothielavioides</taxon>
    </lineage>
</organism>
<feature type="transmembrane region" description="Helical" evidence="5">
    <location>
        <begin position="438"/>
        <end position="458"/>
    </location>
</feature>
<feature type="transmembrane region" description="Helical" evidence="5">
    <location>
        <begin position="111"/>
        <end position="134"/>
    </location>
</feature>
<feature type="transmembrane region" description="Helical" evidence="5">
    <location>
        <begin position="146"/>
        <end position="166"/>
    </location>
</feature>
<dbReference type="Gene3D" id="1.20.1250.20">
    <property type="entry name" value="MFS general substrate transporter like domains"/>
    <property type="match status" value="1"/>
</dbReference>
<name>A0A446B6Y9_9PEZI</name>
<feature type="transmembrane region" description="Helical" evidence="5">
    <location>
        <begin position="207"/>
        <end position="224"/>
    </location>
</feature>
<comment type="subcellular location">
    <subcellularLocation>
        <location evidence="1">Membrane</location>
        <topology evidence="1">Multi-pass membrane protein</topology>
    </subcellularLocation>
</comment>
<gene>
    <name evidence="7" type="ORF">TT172_LOCUS658</name>
</gene>
<dbReference type="PANTHER" id="PTHR23501:SF94">
    <property type="entry name" value="MAJOR FACILITATOR SUPERFAMILY (MFS) PROFILE DOMAIN-CONTAINING PROTEIN"/>
    <property type="match status" value="1"/>
</dbReference>
<feature type="transmembrane region" description="Helical" evidence="5">
    <location>
        <begin position="578"/>
        <end position="597"/>
    </location>
</feature>
<dbReference type="EMBL" id="OUUZ01000001">
    <property type="protein sequence ID" value="SPQ18239.1"/>
    <property type="molecule type" value="Genomic_DNA"/>
</dbReference>
<keyword evidence="2 5" id="KW-0812">Transmembrane</keyword>
<feature type="transmembrane region" description="Helical" evidence="5">
    <location>
        <begin position="266"/>
        <end position="285"/>
    </location>
</feature>
<accession>A0A446B6Y9</accession>
<evidence type="ECO:0000256" key="2">
    <source>
        <dbReference type="ARBA" id="ARBA00022692"/>
    </source>
</evidence>
<reference evidence="7 8" key="1">
    <citation type="submission" date="2018-04" db="EMBL/GenBank/DDBJ databases">
        <authorList>
            <person name="Huttner S."/>
            <person name="Dainat J."/>
        </authorList>
    </citation>
    <scope>NUCLEOTIDE SEQUENCE [LARGE SCALE GENOMIC DNA]</scope>
</reference>
<dbReference type="SUPFAM" id="SSF103473">
    <property type="entry name" value="MFS general substrate transporter"/>
    <property type="match status" value="1"/>
</dbReference>
<dbReference type="Gene3D" id="1.20.1720.10">
    <property type="entry name" value="Multidrug resistance protein D"/>
    <property type="match status" value="1"/>
</dbReference>
<feature type="transmembrane region" description="Helical" evidence="5">
    <location>
        <begin position="178"/>
        <end position="201"/>
    </location>
</feature>
<dbReference type="InterPro" id="IPR020846">
    <property type="entry name" value="MFS_dom"/>
</dbReference>
<evidence type="ECO:0000256" key="4">
    <source>
        <dbReference type="ARBA" id="ARBA00023136"/>
    </source>
</evidence>
<dbReference type="Proteomes" id="UP000289323">
    <property type="component" value="Unassembled WGS sequence"/>
</dbReference>
<evidence type="ECO:0000256" key="3">
    <source>
        <dbReference type="ARBA" id="ARBA00022989"/>
    </source>
</evidence>
<feature type="transmembrane region" description="Helical" evidence="5">
    <location>
        <begin position="305"/>
        <end position="324"/>
    </location>
</feature>
<keyword evidence="4 5" id="KW-0472">Membrane</keyword>
<dbReference type="GO" id="GO:0005886">
    <property type="term" value="C:plasma membrane"/>
    <property type="evidence" value="ECO:0007669"/>
    <property type="project" value="TreeGrafter"/>
</dbReference>
<dbReference type="PANTHER" id="PTHR23501">
    <property type="entry name" value="MAJOR FACILITATOR SUPERFAMILY"/>
    <property type="match status" value="1"/>
</dbReference>
<evidence type="ECO:0000256" key="5">
    <source>
        <dbReference type="SAM" id="Phobius"/>
    </source>
</evidence>
<dbReference type="AlphaFoldDB" id="A0A446B6Y9"/>
<evidence type="ECO:0000313" key="7">
    <source>
        <dbReference type="EMBL" id="SPQ18239.1"/>
    </source>
</evidence>
<dbReference type="Pfam" id="PF07690">
    <property type="entry name" value="MFS_1"/>
    <property type="match status" value="1"/>
</dbReference>
<dbReference type="InterPro" id="IPR011701">
    <property type="entry name" value="MFS"/>
</dbReference>
<keyword evidence="3 5" id="KW-1133">Transmembrane helix</keyword>
<dbReference type="InterPro" id="IPR036259">
    <property type="entry name" value="MFS_trans_sf"/>
</dbReference>
<dbReference type="PROSITE" id="PS50850">
    <property type="entry name" value="MFS"/>
    <property type="match status" value="1"/>
</dbReference>
<feature type="transmembrane region" description="Helical" evidence="5">
    <location>
        <begin position="411"/>
        <end position="431"/>
    </location>
</feature>
<sequence>MAEINTSPEYQEQYQQYQQYQLNPQHQQYQHYQQYPQDQQYQQYQEYQQHQHYPQDYQLQHQFQQLQQDQQYQQHQQYQLEPLKQDGLVEAAQAGELDPHSEWKAGPRERMIVATMGIIILLVALETDILVPALPTLAADLHGTSIETFWVGTAFLLPSATFLPFIGATSEILGRRAMLLVCNLLFTAGTLCCCLANDFSVLLAGRAIQGVGGGGLYTLTTLVITDIVPLRQRPKYLSLISAVFGLGGVLGPLLGGVISQKTTWRWLFYINFPFCGLAFATVPWVVKLEPKRKGSLAANMLRVDWIGGAIFVAGSTSFLIGITWGGINYPWSSYKAWLPILLGGIVVVLALVYEAFVPREPFLRLSVYYNTSSTIVFVLTLFQGLMLYMQLYYLPFYFQAVKEASTILSGIYLMAVNIVLFPIAVVCGILMTKLGTFAWANQIGFAVMTLANGLFILVNQNLSMVAHLFIFLVVGVAHGFLIGSLNVATQAIAKPSHMTFAVSMWSFNRWFGTCLGVSIGGAIFNNVLLHSLESKGASEADAAAISQNSEAFIGTLHGMPDGDLKSQLTWAYVDGFRGIFYFMVALSGLGLLLSLFIRNHSMNKPTDSAHVLRNDASDSGPAAAEA</sequence>
<feature type="domain" description="Major facilitator superfamily (MFS) profile" evidence="6">
    <location>
        <begin position="112"/>
        <end position="602"/>
    </location>
</feature>
<feature type="transmembrane region" description="Helical" evidence="5">
    <location>
        <begin position="236"/>
        <end position="254"/>
    </location>
</feature>
<proteinExistence type="predicted"/>
<evidence type="ECO:0000259" key="6">
    <source>
        <dbReference type="PROSITE" id="PS50850"/>
    </source>
</evidence>
<feature type="transmembrane region" description="Helical" evidence="5">
    <location>
        <begin position="336"/>
        <end position="356"/>
    </location>
</feature>
<feature type="transmembrane region" description="Helical" evidence="5">
    <location>
        <begin position="464"/>
        <end position="489"/>
    </location>
</feature>
<evidence type="ECO:0000313" key="8">
    <source>
        <dbReference type="Proteomes" id="UP000289323"/>
    </source>
</evidence>
<feature type="transmembrane region" description="Helical" evidence="5">
    <location>
        <begin position="368"/>
        <end position="391"/>
    </location>
</feature>
<feature type="transmembrane region" description="Helical" evidence="5">
    <location>
        <begin position="510"/>
        <end position="529"/>
    </location>
</feature>
<evidence type="ECO:0000256" key="1">
    <source>
        <dbReference type="ARBA" id="ARBA00004141"/>
    </source>
</evidence>
<dbReference type="PRINTS" id="PR01035">
    <property type="entry name" value="TCRTETA"/>
</dbReference>
<protein>
    <submittedName>
        <fullName evidence="7">C2d31d03-af74-47d1-b084-868e96639ff0</fullName>
    </submittedName>
</protein>
<dbReference type="GO" id="GO:0022857">
    <property type="term" value="F:transmembrane transporter activity"/>
    <property type="evidence" value="ECO:0007669"/>
    <property type="project" value="InterPro"/>
</dbReference>
<dbReference type="InterPro" id="IPR001958">
    <property type="entry name" value="Tet-R_TetA/multi-R_MdtG-like"/>
</dbReference>